<dbReference type="Proteomes" id="UP000315750">
    <property type="component" value="Chromosome"/>
</dbReference>
<dbReference type="SUPFAM" id="SSF52833">
    <property type="entry name" value="Thioredoxin-like"/>
    <property type="match status" value="1"/>
</dbReference>
<dbReference type="RefSeq" id="WP_145248725.1">
    <property type="nucleotide sequence ID" value="NZ_CP036278.1"/>
</dbReference>
<evidence type="ECO:0000313" key="4">
    <source>
        <dbReference type="Proteomes" id="UP000315750"/>
    </source>
</evidence>
<proteinExistence type="predicted"/>
<accession>A0A518AS08</accession>
<evidence type="ECO:0000256" key="1">
    <source>
        <dbReference type="SAM" id="MobiDB-lite"/>
    </source>
</evidence>
<dbReference type="InterPro" id="IPR036249">
    <property type="entry name" value="Thioredoxin-like_sf"/>
</dbReference>
<evidence type="ECO:0000256" key="2">
    <source>
        <dbReference type="SAM" id="SignalP"/>
    </source>
</evidence>
<reference evidence="3 4" key="1">
    <citation type="submission" date="2019-02" db="EMBL/GenBank/DDBJ databases">
        <title>Deep-cultivation of Planctomycetes and their phenomic and genomic characterization uncovers novel biology.</title>
        <authorList>
            <person name="Wiegand S."/>
            <person name="Jogler M."/>
            <person name="Boedeker C."/>
            <person name="Pinto D."/>
            <person name="Vollmers J."/>
            <person name="Rivas-Marin E."/>
            <person name="Kohn T."/>
            <person name="Peeters S.H."/>
            <person name="Heuer A."/>
            <person name="Rast P."/>
            <person name="Oberbeckmann S."/>
            <person name="Bunk B."/>
            <person name="Jeske O."/>
            <person name="Meyerdierks A."/>
            <person name="Storesund J.E."/>
            <person name="Kallscheuer N."/>
            <person name="Luecker S."/>
            <person name="Lage O.M."/>
            <person name="Pohl T."/>
            <person name="Merkel B.J."/>
            <person name="Hornburger P."/>
            <person name="Mueller R.-W."/>
            <person name="Bruemmer F."/>
            <person name="Labrenz M."/>
            <person name="Spormann A.M."/>
            <person name="Op den Camp H."/>
            <person name="Overmann J."/>
            <person name="Amann R."/>
            <person name="Jetten M.S.M."/>
            <person name="Mascher T."/>
            <person name="Medema M.H."/>
            <person name="Devos D.P."/>
            <person name="Kaster A.-K."/>
            <person name="Ovreas L."/>
            <person name="Rohde M."/>
            <person name="Galperin M.Y."/>
            <person name="Jogler C."/>
        </authorList>
    </citation>
    <scope>NUCLEOTIDE SEQUENCE [LARGE SCALE GENOMIC DNA]</scope>
    <source>
        <strain evidence="3 4">Pan181</strain>
    </source>
</reference>
<dbReference type="AlphaFoldDB" id="A0A518AS08"/>
<feature type="compositionally biased region" description="Acidic residues" evidence="1">
    <location>
        <begin position="32"/>
        <end position="43"/>
    </location>
</feature>
<sequence precursor="true">MPTSLLLAFLLALGSAVATDAPTDTTPADNEPAAEEPNTEEPATEVAEHEVVAIYFHRTQRCPTCKRIGSLAEGAVDQNFAKEIATGAVRFQYVDFQDKKNAKLAKGYHITSPTLVLVNVHQGKTACWTAMPKVWQLIGKPAEFEQYVSDGVTRYLKQSQEDAEQEYQKSLESEK</sequence>
<dbReference type="Gene3D" id="3.40.30.10">
    <property type="entry name" value="Glutaredoxin"/>
    <property type="match status" value="1"/>
</dbReference>
<feature type="chain" id="PRO_5022231969" description="Thioredoxin domain-containing protein" evidence="2">
    <location>
        <begin position="21"/>
        <end position="175"/>
    </location>
</feature>
<evidence type="ECO:0008006" key="5">
    <source>
        <dbReference type="Google" id="ProtNLM"/>
    </source>
</evidence>
<feature type="compositionally biased region" description="Low complexity" evidence="1">
    <location>
        <begin position="20"/>
        <end position="31"/>
    </location>
</feature>
<keyword evidence="4" id="KW-1185">Reference proteome</keyword>
<dbReference type="NCBIfam" id="NF040494">
    <property type="entry name" value="nitrored_ArsF"/>
    <property type="match status" value="1"/>
</dbReference>
<gene>
    <name evidence="3" type="ORF">Pan181_37210</name>
</gene>
<evidence type="ECO:0000313" key="3">
    <source>
        <dbReference type="EMBL" id="QDU57504.1"/>
    </source>
</evidence>
<dbReference type="EMBL" id="CP036278">
    <property type="protein sequence ID" value="QDU57504.1"/>
    <property type="molecule type" value="Genomic_DNA"/>
</dbReference>
<protein>
    <recommendedName>
        <fullName evidence="5">Thioredoxin domain-containing protein</fullName>
    </recommendedName>
</protein>
<name>A0A518AS08_9BACT</name>
<feature type="region of interest" description="Disordered" evidence="1">
    <location>
        <begin position="20"/>
        <end position="45"/>
    </location>
</feature>
<dbReference type="KEGG" id="amuc:Pan181_37210"/>
<organism evidence="3 4">
    <name type="scientific">Aeoliella mucimassa</name>
    <dbReference type="NCBI Taxonomy" id="2527972"/>
    <lineage>
        <taxon>Bacteria</taxon>
        <taxon>Pseudomonadati</taxon>
        <taxon>Planctomycetota</taxon>
        <taxon>Planctomycetia</taxon>
        <taxon>Pirellulales</taxon>
        <taxon>Lacipirellulaceae</taxon>
        <taxon>Aeoliella</taxon>
    </lineage>
</organism>
<keyword evidence="2" id="KW-0732">Signal</keyword>
<dbReference type="OrthoDB" id="280404at2"/>
<feature type="signal peptide" evidence="2">
    <location>
        <begin position="1"/>
        <end position="20"/>
    </location>
</feature>
<dbReference type="InterPro" id="IPR047698">
    <property type="entry name" value="ArsF-like"/>
</dbReference>